<dbReference type="InterPro" id="IPR017900">
    <property type="entry name" value="4Fe4S_Fe_S_CS"/>
</dbReference>
<keyword evidence="4" id="KW-0677">Repeat</keyword>
<keyword evidence="6" id="KW-0408">Iron</keyword>
<keyword evidence="10" id="KW-1185">Reference proteome</keyword>
<organism evidence="9 10">
    <name type="scientific">Caballeronia mineralivorans PML1(12)</name>
    <dbReference type="NCBI Taxonomy" id="908627"/>
    <lineage>
        <taxon>Bacteria</taxon>
        <taxon>Pseudomonadati</taxon>
        <taxon>Pseudomonadota</taxon>
        <taxon>Betaproteobacteria</taxon>
        <taxon>Burkholderiales</taxon>
        <taxon>Burkholderiaceae</taxon>
        <taxon>Caballeronia</taxon>
    </lineage>
</organism>
<dbReference type="PANTHER" id="PTHR43687:SF6">
    <property type="entry name" value="L-ASPARTATE SEMIALDEHYDE SULFURTRANSFERASE IRON-SULFUR SUBUNIT"/>
    <property type="match status" value="1"/>
</dbReference>
<dbReference type="AlphaFoldDB" id="A0A0J1CXD7"/>
<dbReference type="EMBL" id="AEJF01000096">
    <property type="protein sequence ID" value="KLU25229.1"/>
    <property type="molecule type" value="Genomic_DNA"/>
</dbReference>
<evidence type="ECO:0000313" key="10">
    <source>
        <dbReference type="Proteomes" id="UP000035963"/>
    </source>
</evidence>
<dbReference type="InterPro" id="IPR050572">
    <property type="entry name" value="Fe-S_Ferredoxin"/>
</dbReference>
<dbReference type="GO" id="GO:0051539">
    <property type="term" value="F:4 iron, 4 sulfur cluster binding"/>
    <property type="evidence" value="ECO:0007669"/>
    <property type="project" value="UniProtKB-KW"/>
</dbReference>
<keyword evidence="5" id="KW-0249">Electron transport</keyword>
<dbReference type="PROSITE" id="PS51379">
    <property type="entry name" value="4FE4S_FER_2"/>
    <property type="match status" value="2"/>
</dbReference>
<dbReference type="OrthoDB" id="9781785at2"/>
<dbReference type="InterPro" id="IPR017896">
    <property type="entry name" value="4Fe4S_Fe-S-bd"/>
</dbReference>
<keyword evidence="3" id="KW-0479">Metal-binding</keyword>
<feature type="domain" description="4Fe-4S ferredoxin-type" evidence="8">
    <location>
        <begin position="1"/>
        <end position="30"/>
    </location>
</feature>
<dbReference type="PANTHER" id="PTHR43687">
    <property type="entry name" value="ADENYLYLSULFATE REDUCTASE, BETA SUBUNIT"/>
    <property type="match status" value="1"/>
</dbReference>
<gene>
    <name evidence="9" type="ORF">EOS_15785</name>
</gene>
<feature type="domain" description="4Fe-4S ferredoxin-type" evidence="8">
    <location>
        <begin position="31"/>
        <end position="61"/>
    </location>
</feature>
<dbReference type="SUPFAM" id="SSF54862">
    <property type="entry name" value="4Fe-4S ferredoxins"/>
    <property type="match status" value="1"/>
</dbReference>
<evidence type="ECO:0000313" key="9">
    <source>
        <dbReference type="EMBL" id="KLU25229.1"/>
    </source>
</evidence>
<dbReference type="Gene3D" id="3.30.70.20">
    <property type="match status" value="1"/>
</dbReference>
<evidence type="ECO:0000259" key="8">
    <source>
        <dbReference type="PROSITE" id="PS51379"/>
    </source>
</evidence>
<accession>A0A0J1CXD7</accession>
<sequence>MIELISESRCTSCNRCVEVCPTGVFDAVDGAIPVIARPDQCQTCFMCELYCPVDAMYVDPCADGHVTVSEETLIEQGLMGSYARSLGWKKARAGGTENDLTHHLFEIGVT</sequence>
<dbReference type="Proteomes" id="UP000035963">
    <property type="component" value="Unassembled WGS sequence"/>
</dbReference>
<dbReference type="RefSeq" id="WP_047847606.1">
    <property type="nucleotide sequence ID" value="NZ_AEJF01000096.1"/>
</dbReference>
<dbReference type="Pfam" id="PF13187">
    <property type="entry name" value="Fer4_9"/>
    <property type="match status" value="1"/>
</dbReference>
<name>A0A0J1CXD7_9BURK</name>
<evidence type="ECO:0000256" key="5">
    <source>
        <dbReference type="ARBA" id="ARBA00022982"/>
    </source>
</evidence>
<dbReference type="PROSITE" id="PS00198">
    <property type="entry name" value="4FE4S_FER_1"/>
    <property type="match status" value="2"/>
</dbReference>
<keyword evidence="1" id="KW-0813">Transport</keyword>
<dbReference type="GO" id="GO:0046872">
    <property type="term" value="F:metal ion binding"/>
    <property type="evidence" value="ECO:0007669"/>
    <property type="project" value="UniProtKB-KW"/>
</dbReference>
<keyword evidence="2" id="KW-0004">4Fe-4S</keyword>
<evidence type="ECO:0000256" key="2">
    <source>
        <dbReference type="ARBA" id="ARBA00022485"/>
    </source>
</evidence>
<evidence type="ECO:0000256" key="7">
    <source>
        <dbReference type="ARBA" id="ARBA00023014"/>
    </source>
</evidence>
<dbReference type="PATRIC" id="fig|908627.4.peg.3520"/>
<evidence type="ECO:0000256" key="4">
    <source>
        <dbReference type="ARBA" id="ARBA00022737"/>
    </source>
</evidence>
<protein>
    <submittedName>
        <fullName evidence="9">4Fe-4S ferredoxin</fullName>
    </submittedName>
</protein>
<comment type="caution">
    <text evidence="9">The sequence shown here is derived from an EMBL/GenBank/DDBJ whole genome shotgun (WGS) entry which is preliminary data.</text>
</comment>
<reference evidence="9 10" key="1">
    <citation type="journal article" date="2015" name="Genome Announc.">
        <title>Draft Genome Sequence of Burkholderia sp. Strain PML1(12), an Ectomycorrhizosphere-Inhabiting Bacterium with Effective Mineral-Weathering Ability.</title>
        <authorList>
            <person name="Uroz S."/>
            <person name="Oger P."/>
        </authorList>
    </citation>
    <scope>NUCLEOTIDE SEQUENCE [LARGE SCALE GENOMIC DNA]</scope>
    <source>
        <strain evidence="10">PML1(12)</strain>
    </source>
</reference>
<evidence type="ECO:0000256" key="1">
    <source>
        <dbReference type="ARBA" id="ARBA00022448"/>
    </source>
</evidence>
<keyword evidence="7" id="KW-0411">Iron-sulfur</keyword>
<evidence type="ECO:0000256" key="6">
    <source>
        <dbReference type="ARBA" id="ARBA00023004"/>
    </source>
</evidence>
<evidence type="ECO:0000256" key="3">
    <source>
        <dbReference type="ARBA" id="ARBA00022723"/>
    </source>
</evidence>
<proteinExistence type="predicted"/>